<accession>A0A8K0NPS9</accession>
<evidence type="ECO:0000313" key="2">
    <source>
        <dbReference type="EMBL" id="KAG7562863.1"/>
    </source>
</evidence>
<gene>
    <name evidence="2" type="ORF">FFLO_01692</name>
</gene>
<keyword evidence="3" id="KW-1185">Reference proteome</keyword>
<keyword evidence="1" id="KW-0472">Membrane</keyword>
<evidence type="ECO:0000313" key="3">
    <source>
        <dbReference type="Proteomes" id="UP000812966"/>
    </source>
</evidence>
<dbReference type="Proteomes" id="UP000812966">
    <property type="component" value="Unassembled WGS sequence"/>
</dbReference>
<dbReference type="EMBL" id="JABELV010000024">
    <property type="protein sequence ID" value="KAG7562863.1"/>
    <property type="molecule type" value="Genomic_DNA"/>
</dbReference>
<evidence type="ECO:0000256" key="1">
    <source>
        <dbReference type="SAM" id="Phobius"/>
    </source>
</evidence>
<organism evidence="2 3">
    <name type="scientific">Filobasidium floriforme</name>
    <dbReference type="NCBI Taxonomy" id="5210"/>
    <lineage>
        <taxon>Eukaryota</taxon>
        <taxon>Fungi</taxon>
        <taxon>Dikarya</taxon>
        <taxon>Basidiomycota</taxon>
        <taxon>Agaricomycotina</taxon>
        <taxon>Tremellomycetes</taxon>
        <taxon>Filobasidiales</taxon>
        <taxon>Filobasidiaceae</taxon>
        <taxon>Filobasidium</taxon>
    </lineage>
</organism>
<keyword evidence="1" id="KW-1133">Transmembrane helix</keyword>
<sequence length="120" mass="13830">MSTSTPTPLHTLVRRGAGADDKFAEYKWFTIGTVLGLFALSFLGFAITELWGERIEKELGQRKLFKRMKAQGEEHKKNKKKKAYLADEYGVEEEDAELAFSTDKRAFKKIVEDSRRPRRS</sequence>
<feature type="transmembrane region" description="Helical" evidence="1">
    <location>
        <begin position="28"/>
        <end position="52"/>
    </location>
</feature>
<dbReference type="AlphaFoldDB" id="A0A8K0NPS9"/>
<keyword evidence="1" id="KW-0812">Transmembrane</keyword>
<reference evidence="2" key="1">
    <citation type="submission" date="2020-04" db="EMBL/GenBank/DDBJ databases">
        <title>Analysis of mating type loci in Filobasidium floriforme.</title>
        <authorList>
            <person name="Nowrousian M."/>
        </authorList>
    </citation>
    <scope>NUCLEOTIDE SEQUENCE</scope>
    <source>
        <strain evidence="2">CBS 6242</strain>
    </source>
</reference>
<protein>
    <submittedName>
        <fullName evidence="2">Uncharacterized protein</fullName>
    </submittedName>
</protein>
<comment type="caution">
    <text evidence="2">The sequence shown here is derived from an EMBL/GenBank/DDBJ whole genome shotgun (WGS) entry which is preliminary data.</text>
</comment>
<name>A0A8K0NPS9_9TREE</name>
<proteinExistence type="predicted"/>